<dbReference type="Proteomes" id="UP000031971">
    <property type="component" value="Unassembled WGS sequence"/>
</dbReference>
<dbReference type="STRING" id="272627.CCC_01305"/>
<dbReference type="EMBL" id="JXSL01000030">
    <property type="protein sequence ID" value="KIL98244.1"/>
    <property type="molecule type" value="Genomic_DNA"/>
</dbReference>
<dbReference type="RefSeq" id="WP_009870829.1">
    <property type="nucleotide sequence ID" value="NZ_JXSL01000030.1"/>
</dbReference>
<organism evidence="1 2">
    <name type="scientific">Paramagnetospirillum magnetotacticum MS-1</name>
    <dbReference type="NCBI Taxonomy" id="272627"/>
    <lineage>
        <taxon>Bacteria</taxon>
        <taxon>Pseudomonadati</taxon>
        <taxon>Pseudomonadota</taxon>
        <taxon>Alphaproteobacteria</taxon>
        <taxon>Rhodospirillales</taxon>
        <taxon>Magnetospirillaceae</taxon>
        <taxon>Paramagnetospirillum</taxon>
    </lineage>
</organism>
<sequence>MDTCKADIADHVSTFIADVQREVDDWLAETGTAPTMFCKKAVNDPNLLRHIEQGRRRLTFAMAVRLRDYLAEQKHNTDGAGCRRIAQ</sequence>
<proteinExistence type="predicted"/>
<reference evidence="1 2" key="1">
    <citation type="submission" date="2015-01" db="EMBL/GenBank/DDBJ databases">
        <title>Genome Sequence of Magnetospirillum magnetotacticum Strain MS-1.</title>
        <authorList>
            <person name="Marinov G.K."/>
            <person name="Smalley M.D."/>
            <person name="DeSalvo G."/>
        </authorList>
    </citation>
    <scope>NUCLEOTIDE SEQUENCE [LARGE SCALE GENOMIC DNA]</scope>
    <source>
        <strain evidence="1 2">MS-1</strain>
    </source>
</reference>
<accession>A0A0C2YEV2</accession>
<keyword evidence="2" id="KW-1185">Reference proteome</keyword>
<dbReference type="AlphaFoldDB" id="A0A0C2YEV2"/>
<evidence type="ECO:0000313" key="1">
    <source>
        <dbReference type="EMBL" id="KIL98244.1"/>
    </source>
</evidence>
<gene>
    <name evidence="1" type="ORF">CCC_01305</name>
</gene>
<evidence type="ECO:0000313" key="2">
    <source>
        <dbReference type="Proteomes" id="UP000031971"/>
    </source>
</evidence>
<comment type="caution">
    <text evidence="1">The sequence shown here is derived from an EMBL/GenBank/DDBJ whole genome shotgun (WGS) entry which is preliminary data.</text>
</comment>
<dbReference type="OrthoDB" id="7376075at2"/>
<name>A0A0C2YEV2_PARME</name>
<protein>
    <submittedName>
        <fullName evidence="1">Uncharacterized protein</fullName>
    </submittedName>
</protein>